<evidence type="ECO:0000256" key="9">
    <source>
        <dbReference type="PROSITE-ProRule" id="PRU00782"/>
    </source>
</evidence>
<dbReference type="GO" id="GO:0016459">
    <property type="term" value="C:myosin complex"/>
    <property type="evidence" value="ECO:0007669"/>
    <property type="project" value="UniProtKB-KW"/>
</dbReference>
<dbReference type="SMART" id="SM00242">
    <property type="entry name" value="MYSc"/>
    <property type="match status" value="1"/>
</dbReference>
<evidence type="ECO:0000313" key="13">
    <source>
        <dbReference type="Proteomes" id="UP000007635"/>
    </source>
</evidence>
<dbReference type="GO" id="GO:0005902">
    <property type="term" value="C:microvillus"/>
    <property type="evidence" value="ECO:0007669"/>
    <property type="project" value="TreeGrafter"/>
</dbReference>
<dbReference type="AlphaFoldDB" id="A0AAQ4NYY3"/>
<evidence type="ECO:0000256" key="2">
    <source>
        <dbReference type="ARBA" id="ARBA00008314"/>
    </source>
</evidence>
<evidence type="ECO:0000313" key="12">
    <source>
        <dbReference type="Ensembl" id="ENSGACP00000031899.1"/>
    </source>
</evidence>
<evidence type="ECO:0000256" key="6">
    <source>
        <dbReference type="ARBA" id="ARBA00023123"/>
    </source>
</evidence>
<dbReference type="Gene3D" id="1.20.58.530">
    <property type="match status" value="1"/>
</dbReference>
<dbReference type="FunFam" id="3.40.850.10:FF:000101">
    <property type="entry name" value="Slow myosin heavy chain 2"/>
    <property type="match status" value="1"/>
</dbReference>
<dbReference type="GO" id="GO:0005886">
    <property type="term" value="C:plasma membrane"/>
    <property type="evidence" value="ECO:0007669"/>
    <property type="project" value="TreeGrafter"/>
</dbReference>
<dbReference type="PANTHER" id="PTHR13140">
    <property type="entry name" value="MYOSIN"/>
    <property type="match status" value="1"/>
</dbReference>
<keyword evidence="8 9" id="KW-0009">Actin-binding</keyword>
<keyword evidence="7 9" id="KW-0505">Motor protein</keyword>
<dbReference type="GeneTree" id="ENSGT00940000156430"/>
<reference evidence="12 13" key="1">
    <citation type="journal article" date="2021" name="G3 (Bethesda)">
        <title>Improved contiguity of the threespine stickleback genome using long-read sequencing.</title>
        <authorList>
            <person name="Nath S."/>
            <person name="Shaw D.E."/>
            <person name="White M.A."/>
        </authorList>
    </citation>
    <scope>NUCLEOTIDE SEQUENCE [LARGE SCALE GENOMIC DNA]</scope>
    <source>
        <strain evidence="12 13">Lake Benthic</strain>
    </source>
</reference>
<dbReference type="FunFam" id="1.10.10.820:FF:000001">
    <property type="entry name" value="Myosin heavy chain"/>
    <property type="match status" value="1"/>
</dbReference>
<feature type="domain" description="Myosin motor" evidence="10">
    <location>
        <begin position="27"/>
        <end position="676"/>
    </location>
</feature>
<dbReference type="Pfam" id="PF06017">
    <property type="entry name" value="Myosin_TH1"/>
    <property type="match status" value="1"/>
</dbReference>
<dbReference type="Proteomes" id="UP000007635">
    <property type="component" value="Chromosome XIV"/>
</dbReference>
<keyword evidence="6 9" id="KW-0518">Myosin</keyword>
<evidence type="ECO:0000256" key="4">
    <source>
        <dbReference type="ARBA" id="ARBA00022741"/>
    </source>
</evidence>
<dbReference type="SMART" id="SM00015">
    <property type="entry name" value="IQ"/>
    <property type="match status" value="2"/>
</dbReference>
<feature type="binding site" evidence="9">
    <location>
        <begin position="120"/>
        <end position="127"/>
    </location>
    <ligand>
        <name>ATP</name>
        <dbReference type="ChEBI" id="CHEBI:30616"/>
    </ligand>
</feature>
<dbReference type="GO" id="GO:0000146">
    <property type="term" value="F:microfilament motor activity"/>
    <property type="evidence" value="ECO:0007669"/>
    <property type="project" value="TreeGrafter"/>
</dbReference>
<dbReference type="GO" id="GO:0005524">
    <property type="term" value="F:ATP binding"/>
    <property type="evidence" value="ECO:0007669"/>
    <property type="project" value="UniProtKB-UniRule"/>
</dbReference>
<dbReference type="InterPro" id="IPR036961">
    <property type="entry name" value="Kinesin_motor_dom_sf"/>
</dbReference>
<dbReference type="Ensembl" id="ENSGACT00000043032.1">
    <property type="protein sequence ID" value="ENSGACP00000031899.1"/>
    <property type="gene ID" value="ENSGACG00000016954.2"/>
</dbReference>
<dbReference type="PROSITE" id="PS51456">
    <property type="entry name" value="MYOSIN_MOTOR"/>
    <property type="match status" value="1"/>
</dbReference>
<dbReference type="InterPro" id="IPR000048">
    <property type="entry name" value="IQ_motif_EF-hand-BS"/>
</dbReference>
<dbReference type="InterPro" id="IPR027417">
    <property type="entry name" value="P-loop_NTPase"/>
</dbReference>
<dbReference type="InterPro" id="IPR036072">
    <property type="entry name" value="MYSc_Myo1"/>
</dbReference>
<comment type="similarity">
    <text evidence="2 9">Belongs to the TRAFAC class myosin-kinesin ATPase superfamily. Myosin family.</text>
</comment>
<dbReference type="Pfam" id="PF00063">
    <property type="entry name" value="Myosin_head"/>
    <property type="match status" value="1"/>
</dbReference>
<keyword evidence="4 9" id="KW-0547">Nucleotide-binding</keyword>
<reference evidence="12" key="2">
    <citation type="submission" date="2025-08" db="UniProtKB">
        <authorList>
            <consortium name="Ensembl"/>
        </authorList>
    </citation>
    <scope>IDENTIFICATION</scope>
</reference>
<organism evidence="12 13">
    <name type="scientific">Gasterosteus aculeatus aculeatus</name>
    <name type="common">three-spined stickleback</name>
    <dbReference type="NCBI Taxonomy" id="481459"/>
    <lineage>
        <taxon>Eukaryota</taxon>
        <taxon>Metazoa</taxon>
        <taxon>Chordata</taxon>
        <taxon>Craniata</taxon>
        <taxon>Vertebrata</taxon>
        <taxon>Euteleostomi</taxon>
        <taxon>Actinopterygii</taxon>
        <taxon>Neopterygii</taxon>
        <taxon>Teleostei</taxon>
        <taxon>Neoteleostei</taxon>
        <taxon>Acanthomorphata</taxon>
        <taxon>Eupercaria</taxon>
        <taxon>Perciformes</taxon>
        <taxon>Cottioidei</taxon>
        <taxon>Gasterosteales</taxon>
        <taxon>Gasterosteidae</taxon>
        <taxon>Gasterosteus</taxon>
    </lineage>
</organism>
<dbReference type="Gene3D" id="1.10.10.820">
    <property type="match status" value="1"/>
</dbReference>
<evidence type="ECO:0000256" key="1">
    <source>
        <dbReference type="ARBA" id="ARBA00004544"/>
    </source>
</evidence>
<evidence type="ECO:0000256" key="5">
    <source>
        <dbReference type="ARBA" id="ARBA00022840"/>
    </source>
</evidence>
<feature type="domain" description="TH1" evidence="11">
    <location>
        <begin position="794"/>
        <end position="973"/>
    </location>
</feature>
<keyword evidence="13" id="KW-1185">Reference proteome</keyword>
<evidence type="ECO:0000256" key="7">
    <source>
        <dbReference type="ARBA" id="ARBA00023175"/>
    </source>
</evidence>
<protein>
    <submittedName>
        <fullName evidence="12">Myosin IHb</fullName>
    </submittedName>
</protein>
<accession>A0AAQ4NYY3</accession>
<dbReference type="PANTHER" id="PTHR13140:SF353">
    <property type="entry name" value="UNCONVENTIONAL MYOSIN-IH"/>
    <property type="match status" value="1"/>
</dbReference>
<dbReference type="PROSITE" id="PS51757">
    <property type="entry name" value="TH1"/>
    <property type="match status" value="1"/>
</dbReference>
<evidence type="ECO:0000259" key="11">
    <source>
        <dbReference type="PROSITE" id="PS51757"/>
    </source>
</evidence>
<evidence type="ECO:0000256" key="3">
    <source>
        <dbReference type="ARBA" id="ARBA00022737"/>
    </source>
</evidence>
<reference evidence="12" key="3">
    <citation type="submission" date="2025-09" db="UniProtKB">
        <authorList>
            <consortium name="Ensembl"/>
        </authorList>
    </citation>
    <scope>IDENTIFICATION</scope>
</reference>
<dbReference type="InterPro" id="IPR001609">
    <property type="entry name" value="Myosin_head_motor_dom-like"/>
</dbReference>
<dbReference type="Gene3D" id="3.40.850.10">
    <property type="entry name" value="Kinesin motor domain"/>
    <property type="match status" value="1"/>
</dbReference>
<feature type="region of interest" description="Actin-binding" evidence="9">
    <location>
        <begin position="553"/>
        <end position="575"/>
    </location>
</feature>
<keyword evidence="3" id="KW-0677">Repeat</keyword>
<evidence type="ECO:0000256" key="8">
    <source>
        <dbReference type="ARBA" id="ARBA00023203"/>
    </source>
</evidence>
<proteinExistence type="inferred from homology"/>
<evidence type="ECO:0000259" key="10">
    <source>
        <dbReference type="PROSITE" id="PS51456"/>
    </source>
</evidence>
<dbReference type="PRINTS" id="PR00193">
    <property type="entry name" value="MYOSINHEAVY"/>
</dbReference>
<dbReference type="FunFam" id="1.20.58.530:FF:000004">
    <property type="entry name" value="Unconventional myosin ID"/>
    <property type="match status" value="1"/>
</dbReference>
<dbReference type="GO" id="GO:0030048">
    <property type="term" value="P:actin filament-based movement"/>
    <property type="evidence" value="ECO:0007669"/>
    <property type="project" value="TreeGrafter"/>
</dbReference>
<dbReference type="GO" id="GO:0051015">
    <property type="term" value="F:actin filament binding"/>
    <property type="evidence" value="ECO:0007669"/>
    <property type="project" value="TreeGrafter"/>
</dbReference>
<dbReference type="InterPro" id="IPR010926">
    <property type="entry name" value="Myosin_TH1"/>
</dbReference>
<dbReference type="Gene3D" id="6.20.240.20">
    <property type="match status" value="1"/>
</dbReference>
<dbReference type="GO" id="GO:0006897">
    <property type="term" value="P:endocytosis"/>
    <property type="evidence" value="ECO:0007669"/>
    <property type="project" value="TreeGrafter"/>
</dbReference>
<comment type="subcellular location">
    <subcellularLocation>
        <location evidence="1">Cytoplasm</location>
        <location evidence="1">Cell cortex</location>
    </subcellularLocation>
</comment>
<dbReference type="Gene3D" id="1.20.5.190">
    <property type="match status" value="1"/>
</dbReference>
<dbReference type="PROSITE" id="PS50096">
    <property type="entry name" value="IQ"/>
    <property type="match status" value="2"/>
</dbReference>
<name>A0AAQ4NYY3_GASAC</name>
<dbReference type="GO" id="GO:0007015">
    <property type="term" value="P:actin filament organization"/>
    <property type="evidence" value="ECO:0007669"/>
    <property type="project" value="TreeGrafter"/>
</dbReference>
<dbReference type="CDD" id="cd01378">
    <property type="entry name" value="MYSc_Myo1"/>
    <property type="match status" value="1"/>
</dbReference>
<dbReference type="FunFam" id="1.20.5.190:FF:000085">
    <property type="entry name" value="Myosin IHa"/>
    <property type="match status" value="1"/>
</dbReference>
<keyword evidence="5 9" id="KW-0067">ATP-binding</keyword>
<dbReference type="SUPFAM" id="SSF52540">
    <property type="entry name" value="P-loop containing nucleoside triphosphate hydrolases"/>
    <property type="match status" value="1"/>
</dbReference>
<sequence length="980" mass="113543">PSIKLDSRCNQMLRNMEASLTARDRVGIQDFVLLDAYMSESAFLDNLRKRFHENLIYTYIGTLLVSVNPYKELNIYNKKQMDTYMGVNFFELPPHIYALADNVFRTMLSEFNNHFILISGESGAGKTEASKKILQFYAVSCPSTKLLNNVRDRLLLSNPVLEAFGNAKTLKNDNSSRFGKYMDIQFDHQGGAVGGHILSYLLEKSRVVHQNHGERNFHIFYQLVEGGEEELLRWLGLERNCQNYSYLVQGDCAKVSSINDKSDWRTVRGALSVIHFSESDIEDLFGIIASVLHLGNIKFEADVRGYASLNNDQEMHWVSKLLGIPTQVLKQGLTHRKIEAKTEEVLSPFSVDHAVYARDALAKAIYGRTFNWLVNKINESLVNTDFSRKTVIGLLDIYGFEVFYVNSFEQFCINYCNEKLQQLFIQLTLKSEQEEYEMEGIEWEPVPFFNNKIICDLVEEKHRGMISLLDEECLRPGEATDLTFLEKLEETIGGHPHFVTHKLADIKTRKTLDRGDFRLLHYAGEVTYCVVGFLDKNNDLLYRNGKEVMRHSLVGLTEILMSKEPWYVRCIKPNDAKQPGRFDDVLVRHQVKYLGLMEHLRVRRAGFAYRRKYEIFLQRYKALCPDTWPHWKGTAAEGVRCLIQHLGYKPDEYKMGRTKIFIRHPRTLFATEDTFQVCKHRLATRIQAKYKGYRVKGHYLKQREAATKIETCWRGMLARKEREKRAWAVKVIKKFIKGFMTRNQPACVDNSEYLAYVRQNYLTRLRDTLPKTVLEKDSWLTPPPIMEELSQLLKKLYIRHMVRKYVVGNTKHALTTCPPRPFIHSDLVCVSVPQYSVPVVKYDRNGFRPRLRQLIFTREAAYLVEEAKIKQRINYISLKGVSVSNLSDNFLILHVSCDDIKQKGDLVLQCDHLFEALTQLSLIANKQNCIKVVQGSVRFDIQPGREGFVDFKSGQESMVYRAKNGHLMVVSSLARRQMRM</sequence>
<dbReference type="Gene3D" id="1.20.120.720">
    <property type="entry name" value="Myosin VI head, motor domain, U50 subdomain"/>
    <property type="match status" value="1"/>
</dbReference>
<dbReference type="GO" id="GO:0005938">
    <property type="term" value="C:cell cortex"/>
    <property type="evidence" value="ECO:0007669"/>
    <property type="project" value="UniProtKB-SubCell"/>
</dbReference>